<accession>A0AAW2YRL0</accession>
<sequence length="320" mass="36534">MNTNFNTIEFLKKLFTFLETVGGRDKLAKLLQYGSKILGYMFEQQQLALKLMMSETNTSLVHSKEYFLSRSDALSKYISKANTFDVSIAQARKVFRMLKFIPGYIAVYQFLQKLYALQNPHGKAPSITLHEVLSTGSKFFMANYFTFDTLNWLAKMGVLFEPRKPGYAKSESRAKVFVVDWLNNGRLADFGKYSNYSWFYGLLLTIAADVVTMINLFKKELKLLTEIHKEVSNQTNVSMDAALSENSNQLASYERSQSLQYELDQLYHQRNMLGLAFVKNLADMGIAANLVNIISINKGYMGVCGCISAIIGWYELWPKK</sequence>
<dbReference type="PANTHER" id="PTHR12652:SF50">
    <property type="entry name" value="PEROXIN 11"/>
    <property type="match status" value="1"/>
</dbReference>
<keyword evidence="2" id="KW-0472">Membrane</keyword>
<evidence type="ECO:0008006" key="7">
    <source>
        <dbReference type="Google" id="ProtNLM"/>
    </source>
</evidence>
<keyword evidence="1" id="KW-0962">Peroxisome biogenesis</keyword>
<keyword evidence="3" id="KW-0576">Peroxisome</keyword>
<dbReference type="GO" id="GO:0016559">
    <property type="term" value="P:peroxisome fission"/>
    <property type="evidence" value="ECO:0007669"/>
    <property type="project" value="InterPro"/>
</dbReference>
<evidence type="ECO:0000256" key="1">
    <source>
        <dbReference type="ARBA" id="ARBA00022593"/>
    </source>
</evidence>
<gene>
    <name evidence="5" type="ORF">AKO1_007514</name>
</gene>
<organism evidence="5 6">
    <name type="scientific">Acrasis kona</name>
    <dbReference type="NCBI Taxonomy" id="1008807"/>
    <lineage>
        <taxon>Eukaryota</taxon>
        <taxon>Discoba</taxon>
        <taxon>Heterolobosea</taxon>
        <taxon>Tetramitia</taxon>
        <taxon>Eutetramitia</taxon>
        <taxon>Acrasidae</taxon>
        <taxon>Acrasis</taxon>
    </lineage>
</organism>
<name>A0AAW2YRL0_9EUKA</name>
<dbReference type="Pfam" id="PF05648">
    <property type="entry name" value="PEX11"/>
    <property type="match status" value="3"/>
</dbReference>
<dbReference type="Proteomes" id="UP001431209">
    <property type="component" value="Unassembled WGS sequence"/>
</dbReference>
<dbReference type="InterPro" id="IPR008733">
    <property type="entry name" value="PEX11"/>
</dbReference>
<dbReference type="PANTHER" id="PTHR12652">
    <property type="entry name" value="PEROXISOMAL BIOGENESIS FACTOR 11"/>
    <property type="match status" value="1"/>
</dbReference>
<evidence type="ECO:0000313" key="6">
    <source>
        <dbReference type="Proteomes" id="UP001431209"/>
    </source>
</evidence>
<comment type="caution">
    <text evidence="5">The sequence shown here is derived from an EMBL/GenBank/DDBJ whole genome shotgun (WGS) entry which is preliminary data.</text>
</comment>
<keyword evidence="6" id="KW-1185">Reference proteome</keyword>
<comment type="subcellular location">
    <subcellularLocation>
        <location evidence="4">Peroxisome membrane</location>
    </subcellularLocation>
</comment>
<evidence type="ECO:0000256" key="4">
    <source>
        <dbReference type="ARBA" id="ARBA00046271"/>
    </source>
</evidence>
<dbReference type="EMBL" id="JAOPGA020000586">
    <property type="protein sequence ID" value="KAL0479694.1"/>
    <property type="molecule type" value="Genomic_DNA"/>
</dbReference>
<evidence type="ECO:0000256" key="3">
    <source>
        <dbReference type="ARBA" id="ARBA00023140"/>
    </source>
</evidence>
<dbReference type="AlphaFoldDB" id="A0AAW2YRL0"/>
<evidence type="ECO:0000256" key="2">
    <source>
        <dbReference type="ARBA" id="ARBA00023136"/>
    </source>
</evidence>
<evidence type="ECO:0000313" key="5">
    <source>
        <dbReference type="EMBL" id="KAL0479694.1"/>
    </source>
</evidence>
<reference evidence="5 6" key="1">
    <citation type="submission" date="2024-03" db="EMBL/GenBank/DDBJ databases">
        <title>The Acrasis kona genome and developmental transcriptomes reveal deep origins of eukaryotic multicellular pathways.</title>
        <authorList>
            <person name="Sheikh S."/>
            <person name="Fu C.-J."/>
            <person name="Brown M.W."/>
            <person name="Baldauf S.L."/>
        </authorList>
    </citation>
    <scope>NUCLEOTIDE SEQUENCE [LARGE SCALE GENOMIC DNA]</scope>
    <source>
        <strain evidence="5 6">ATCC MYA-3509</strain>
    </source>
</reference>
<proteinExistence type="predicted"/>
<protein>
    <recommendedName>
        <fullName evidence="7">Gustatory receptor</fullName>
    </recommendedName>
</protein>
<dbReference type="GO" id="GO:0005778">
    <property type="term" value="C:peroxisomal membrane"/>
    <property type="evidence" value="ECO:0007669"/>
    <property type="project" value="UniProtKB-SubCell"/>
</dbReference>